<dbReference type="Proteomes" id="UP000178176">
    <property type="component" value="Unassembled WGS sequence"/>
</dbReference>
<accession>A0A1F4YDP9</accession>
<proteinExistence type="predicted"/>
<dbReference type="AlphaFoldDB" id="A0A1F4YDP9"/>
<sequence>MDDISSKFLQNMIVNHEENGISITLNAEPMILKIEINPSEMDALDLAEKIKACINSAIQKTAMSVIQEATDQLGDK</sequence>
<organism evidence="1 2">
    <name type="scientific">Candidatus Amesbacteria bacterium RIFCSPHIGHO2_01_FULL_48_32b</name>
    <dbReference type="NCBI Taxonomy" id="1797253"/>
    <lineage>
        <taxon>Bacteria</taxon>
        <taxon>Candidatus Amesiibacteriota</taxon>
    </lineage>
</organism>
<name>A0A1F4YDP9_9BACT</name>
<reference evidence="1 2" key="1">
    <citation type="journal article" date="2016" name="Nat. Commun.">
        <title>Thousands of microbial genomes shed light on interconnected biogeochemical processes in an aquifer system.</title>
        <authorList>
            <person name="Anantharaman K."/>
            <person name="Brown C.T."/>
            <person name="Hug L.A."/>
            <person name="Sharon I."/>
            <person name="Castelle C.J."/>
            <person name="Probst A.J."/>
            <person name="Thomas B.C."/>
            <person name="Singh A."/>
            <person name="Wilkins M.J."/>
            <person name="Karaoz U."/>
            <person name="Brodie E.L."/>
            <person name="Williams K.H."/>
            <person name="Hubbard S.S."/>
            <person name="Banfield J.F."/>
        </authorList>
    </citation>
    <scope>NUCLEOTIDE SEQUENCE [LARGE SCALE GENOMIC DNA]</scope>
</reference>
<evidence type="ECO:0000313" key="2">
    <source>
        <dbReference type="Proteomes" id="UP000178176"/>
    </source>
</evidence>
<gene>
    <name evidence="1" type="ORF">A2876_03950</name>
</gene>
<protein>
    <submittedName>
        <fullName evidence="1">Uncharacterized protein</fullName>
    </submittedName>
</protein>
<comment type="caution">
    <text evidence="1">The sequence shown here is derived from an EMBL/GenBank/DDBJ whole genome shotgun (WGS) entry which is preliminary data.</text>
</comment>
<dbReference type="EMBL" id="MEXH01000027">
    <property type="protein sequence ID" value="OGC91876.1"/>
    <property type="molecule type" value="Genomic_DNA"/>
</dbReference>
<evidence type="ECO:0000313" key="1">
    <source>
        <dbReference type="EMBL" id="OGC91876.1"/>
    </source>
</evidence>